<dbReference type="PANTHER" id="PTHR43477:SF1">
    <property type="entry name" value="DIHYDROANTICAPSIN 7-DEHYDROGENASE"/>
    <property type="match status" value="1"/>
</dbReference>
<dbReference type="PRINTS" id="PR00080">
    <property type="entry name" value="SDRFAMILY"/>
</dbReference>
<dbReference type="PROSITE" id="PS00061">
    <property type="entry name" value="ADH_SHORT"/>
    <property type="match status" value="1"/>
</dbReference>
<dbReference type="Gene3D" id="3.40.50.720">
    <property type="entry name" value="NAD(P)-binding Rossmann-like Domain"/>
    <property type="match status" value="1"/>
</dbReference>
<keyword evidence="4" id="KW-1185">Reference proteome</keyword>
<protein>
    <submittedName>
        <fullName evidence="3">NAD(P)-dependent dehydrogenase (Short-subunit alcohol dehydrogenase family)</fullName>
    </submittedName>
</protein>
<proteinExistence type="inferred from homology"/>
<comment type="caution">
    <text evidence="3">The sequence shown here is derived from an EMBL/GenBank/DDBJ whole genome shotgun (WGS) entry which is preliminary data.</text>
</comment>
<evidence type="ECO:0000313" key="4">
    <source>
        <dbReference type="Proteomes" id="UP000564573"/>
    </source>
</evidence>
<dbReference type="SUPFAM" id="SSF51735">
    <property type="entry name" value="NAD(P)-binding Rossmann-fold domains"/>
    <property type="match status" value="1"/>
</dbReference>
<dbReference type="InterPro" id="IPR036291">
    <property type="entry name" value="NAD(P)-bd_dom_sf"/>
</dbReference>
<dbReference type="Pfam" id="PF13561">
    <property type="entry name" value="adh_short_C2"/>
    <property type="match status" value="1"/>
</dbReference>
<dbReference type="AlphaFoldDB" id="A0A839XQP7"/>
<evidence type="ECO:0000256" key="1">
    <source>
        <dbReference type="ARBA" id="ARBA00006484"/>
    </source>
</evidence>
<dbReference type="InterPro" id="IPR002347">
    <property type="entry name" value="SDR_fam"/>
</dbReference>
<dbReference type="RefSeq" id="WP_183786752.1">
    <property type="nucleotide sequence ID" value="NZ_JACIBS010000005.1"/>
</dbReference>
<dbReference type="InterPro" id="IPR051122">
    <property type="entry name" value="SDR_DHRS6-like"/>
</dbReference>
<reference evidence="3 4" key="1">
    <citation type="submission" date="2020-08" db="EMBL/GenBank/DDBJ databases">
        <title>Sequencing the genomes of 1000 actinobacteria strains.</title>
        <authorList>
            <person name="Klenk H.-P."/>
        </authorList>
    </citation>
    <scope>NUCLEOTIDE SEQUENCE [LARGE SCALE GENOMIC DNA]</scope>
    <source>
        <strain evidence="3 4">DSM 45267</strain>
    </source>
</reference>
<dbReference type="FunFam" id="3.40.50.720:FF:000084">
    <property type="entry name" value="Short-chain dehydrogenase reductase"/>
    <property type="match status" value="1"/>
</dbReference>
<dbReference type="Proteomes" id="UP000564573">
    <property type="component" value="Unassembled WGS sequence"/>
</dbReference>
<dbReference type="GO" id="GO:0016491">
    <property type="term" value="F:oxidoreductase activity"/>
    <property type="evidence" value="ECO:0007669"/>
    <property type="project" value="UniProtKB-KW"/>
</dbReference>
<dbReference type="EMBL" id="JACIBS010000005">
    <property type="protein sequence ID" value="MBB3665540.1"/>
    <property type="molecule type" value="Genomic_DNA"/>
</dbReference>
<dbReference type="PANTHER" id="PTHR43477">
    <property type="entry name" value="DIHYDROANTICAPSIN 7-DEHYDROGENASE"/>
    <property type="match status" value="1"/>
</dbReference>
<gene>
    <name evidence="3" type="ORF">FB384_004498</name>
</gene>
<dbReference type="CDD" id="cd05233">
    <property type="entry name" value="SDR_c"/>
    <property type="match status" value="1"/>
</dbReference>
<sequence>MTRTVIVTGAAGGVGRAAVARFAGAGDRVVAVDRDAEGVRTLADRYDSVTDVAADVTDPDDVARVIAPAGEVHVLVNNAGVIDRLGRAHEAGLDEWNRLLAVNLTGPYLFCHEVLPGMLERGGGVIVNVASVAGLRGGRAGAAYTASKHGLVGLTLNIAATLGDQGIRSNVVCPGSIRTGMQVVDHVFPAAAEGLQRDRRKPPPAEADEIVDAIVYLASPQASRINGTALPVDGGFIAY</sequence>
<comment type="similarity">
    <text evidence="1">Belongs to the short-chain dehydrogenases/reductases (SDR) family.</text>
</comment>
<dbReference type="PRINTS" id="PR00081">
    <property type="entry name" value="GDHRDH"/>
</dbReference>
<organism evidence="3 4">
    <name type="scientific">Prauserella sediminis</name>
    <dbReference type="NCBI Taxonomy" id="577680"/>
    <lineage>
        <taxon>Bacteria</taxon>
        <taxon>Bacillati</taxon>
        <taxon>Actinomycetota</taxon>
        <taxon>Actinomycetes</taxon>
        <taxon>Pseudonocardiales</taxon>
        <taxon>Pseudonocardiaceae</taxon>
        <taxon>Prauserella</taxon>
        <taxon>Prauserella salsuginis group</taxon>
    </lineage>
</organism>
<evidence type="ECO:0000313" key="3">
    <source>
        <dbReference type="EMBL" id="MBB3665540.1"/>
    </source>
</evidence>
<name>A0A839XQP7_9PSEU</name>
<dbReference type="InterPro" id="IPR020904">
    <property type="entry name" value="Sc_DH/Rdtase_CS"/>
</dbReference>
<accession>A0A839XQP7</accession>
<evidence type="ECO:0000256" key="2">
    <source>
        <dbReference type="ARBA" id="ARBA00023002"/>
    </source>
</evidence>
<keyword evidence="2" id="KW-0560">Oxidoreductase</keyword>